<evidence type="ECO:0000313" key="3">
    <source>
        <dbReference type="Proteomes" id="UP000827892"/>
    </source>
</evidence>
<dbReference type="InterPro" id="IPR008271">
    <property type="entry name" value="Ser/Thr_kinase_AS"/>
</dbReference>
<dbReference type="Gene3D" id="1.10.510.10">
    <property type="entry name" value="Transferase(Phosphotransferase) domain 1"/>
    <property type="match status" value="1"/>
</dbReference>
<organism evidence="2 3">
    <name type="scientific">Caenorhabditis briggsae</name>
    <dbReference type="NCBI Taxonomy" id="6238"/>
    <lineage>
        <taxon>Eukaryota</taxon>
        <taxon>Metazoa</taxon>
        <taxon>Ecdysozoa</taxon>
        <taxon>Nematoda</taxon>
        <taxon>Chromadorea</taxon>
        <taxon>Rhabditida</taxon>
        <taxon>Rhabditina</taxon>
        <taxon>Rhabditomorpha</taxon>
        <taxon>Rhabditoidea</taxon>
        <taxon>Rhabditidae</taxon>
        <taxon>Peloderinae</taxon>
        <taxon>Caenorhabditis</taxon>
    </lineage>
</organism>
<evidence type="ECO:0000313" key="2">
    <source>
        <dbReference type="EMBL" id="ULT85266.1"/>
    </source>
</evidence>
<dbReference type="AlphaFoldDB" id="A0AAE8ZSG6"/>
<protein>
    <recommendedName>
        <fullName evidence="1">Protein kinase domain-containing protein</fullName>
    </recommendedName>
</protein>
<dbReference type="GO" id="GO:0005524">
    <property type="term" value="F:ATP binding"/>
    <property type="evidence" value="ECO:0007669"/>
    <property type="project" value="InterPro"/>
</dbReference>
<dbReference type="PROSITE" id="PS00108">
    <property type="entry name" value="PROTEIN_KINASE_ST"/>
    <property type="match status" value="1"/>
</dbReference>
<accession>A0AAE8ZSG6</accession>
<reference evidence="2 3" key="1">
    <citation type="submission" date="2022-05" db="EMBL/GenBank/DDBJ databases">
        <title>Chromosome-level reference genomes for two strains of Caenorhabditis briggsae: an improved platform for comparative genomics.</title>
        <authorList>
            <person name="Stevens L."/>
            <person name="Andersen E.C."/>
        </authorList>
    </citation>
    <scope>NUCLEOTIDE SEQUENCE [LARGE SCALE GENOMIC DNA]</scope>
    <source>
        <strain evidence="2">QX1410_ONT</strain>
        <tissue evidence="2">Whole-organism</tissue>
    </source>
</reference>
<proteinExistence type="predicted"/>
<gene>
    <name evidence="2" type="ORF">L3Y34_013804</name>
</gene>
<dbReference type="PROSITE" id="PS50011">
    <property type="entry name" value="PROTEIN_KINASE_DOM"/>
    <property type="match status" value="1"/>
</dbReference>
<name>A0AAE8ZSG6_CAEBR</name>
<evidence type="ECO:0000259" key="1">
    <source>
        <dbReference type="PROSITE" id="PS50011"/>
    </source>
</evidence>
<sequence length="257" mass="29503">MLSNQQLAPLLGYNWRRDLTSGNFGSVSVVEKVDNNPEKNQIAMKTIKHDAHRSEREFSSHMKASEGADHVIKIFAMENVELQTVFFMELASMGDLFHLIFESPSAVPYHRFFKHLIAGLQHMHSKDIIHLDIKPENLFISANNVLKIGDFGFARSCKTDNGDEIMLDRKRGTHGYMAPEILVENARWRGPPVDVWAAGIVDAEFKKYSQNAMNRMKFHWGQLGNATTLVLKMLECDPTNRVSYHFIENHVWFKQND</sequence>
<dbReference type="GO" id="GO:0004672">
    <property type="term" value="F:protein kinase activity"/>
    <property type="evidence" value="ECO:0007669"/>
    <property type="project" value="InterPro"/>
</dbReference>
<dbReference type="InterPro" id="IPR000719">
    <property type="entry name" value="Prot_kinase_dom"/>
</dbReference>
<dbReference type="PANTHER" id="PTHR44167">
    <property type="entry name" value="OVARIAN-SPECIFIC SERINE/THREONINE-PROTEIN KINASE LOK-RELATED"/>
    <property type="match status" value="1"/>
</dbReference>
<dbReference type="Proteomes" id="UP000827892">
    <property type="component" value="Chromosome X"/>
</dbReference>
<dbReference type="Pfam" id="PF00069">
    <property type="entry name" value="Pkinase"/>
    <property type="match status" value="1"/>
</dbReference>
<feature type="domain" description="Protein kinase" evidence="1">
    <location>
        <begin position="13"/>
        <end position="253"/>
    </location>
</feature>
<dbReference type="KEGG" id="cbr:CBG_08885"/>
<dbReference type="PANTHER" id="PTHR44167:SF30">
    <property type="entry name" value="PHOSPHORYLASE KINASE"/>
    <property type="match status" value="1"/>
</dbReference>
<dbReference type="EMBL" id="CP090896">
    <property type="protein sequence ID" value="ULT85266.1"/>
    <property type="molecule type" value="Genomic_DNA"/>
</dbReference>
<dbReference type="InterPro" id="IPR011009">
    <property type="entry name" value="Kinase-like_dom_sf"/>
</dbReference>
<dbReference type="SUPFAM" id="SSF56112">
    <property type="entry name" value="Protein kinase-like (PK-like)"/>
    <property type="match status" value="1"/>
</dbReference>
<dbReference type="FunFam" id="1.10.510.10:FF:001109">
    <property type="entry name" value="Protein CBG07147"/>
    <property type="match status" value="1"/>
</dbReference>
<dbReference type="SMART" id="SM00220">
    <property type="entry name" value="S_TKc"/>
    <property type="match status" value="1"/>
</dbReference>